<dbReference type="Gene3D" id="1.10.10.790">
    <property type="entry name" value="Surp module"/>
    <property type="match status" value="1"/>
</dbReference>
<dbReference type="AlphaFoldDB" id="A0AAN7WQI4"/>
<dbReference type="Pfam" id="PF01805">
    <property type="entry name" value="Surp"/>
    <property type="match status" value="1"/>
</dbReference>
<evidence type="ECO:0000313" key="10">
    <source>
        <dbReference type="EMBL" id="KAK5781692.1"/>
    </source>
</evidence>
<dbReference type="InterPro" id="IPR000061">
    <property type="entry name" value="Surp"/>
</dbReference>
<sequence>MNREEGKRIEDQSSVSIKDFPPFTYINYDHAGVLSPEDIHIIKKTAEFYVLSTVNQKDENDDNTSDFFSSLKAELGKEEQFQFLDEQHPLNPVFKDFITQYKSVLLNHEPIKDQNIFLRHCFDRATYNEYKRQVERSNQERFNLYKIRFAAINWNKFHIVSSVENILKSQNVNKRNDNNGISTKASSSSSLQNVKCHEPLDFSKLNKRKISCKDSVGFLNKYFEENKEDIKVDQASDLTQNKQSIIKKTKKRKGKMLIKGQGETRINKKKK</sequence>
<comment type="subcellular location">
    <subcellularLocation>
        <location evidence="1">Nucleus</location>
    </subcellularLocation>
</comment>
<proteinExistence type="predicted"/>
<evidence type="ECO:0000259" key="9">
    <source>
        <dbReference type="Pfam" id="PF12230"/>
    </source>
</evidence>
<keyword evidence="6" id="KW-0539">Nucleus</keyword>
<evidence type="ECO:0000256" key="3">
    <source>
        <dbReference type="ARBA" id="ARBA00022728"/>
    </source>
</evidence>
<dbReference type="GO" id="GO:0071013">
    <property type="term" value="C:catalytic step 2 spliceosome"/>
    <property type="evidence" value="ECO:0007669"/>
    <property type="project" value="TreeGrafter"/>
</dbReference>
<dbReference type="Proteomes" id="UP001306508">
    <property type="component" value="Unassembled WGS sequence"/>
</dbReference>
<dbReference type="InterPro" id="IPR035967">
    <property type="entry name" value="SWAP/Surp_sf"/>
</dbReference>
<feature type="domain" description="SURP motif" evidence="8">
    <location>
        <begin position="41"/>
        <end position="101"/>
    </location>
</feature>
<evidence type="ECO:0000313" key="11">
    <source>
        <dbReference type="Proteomes" id="UP001306508"/>
    </source>
</evidence>
<keyword evidence="4" id="KW-0677">Repeat</keyword>
<comment type="caution">
    <text evidence="10">The sequence shown here is derived from an EMBL/GenBank/DDBJ whole genome shotgun (WGS) entry which is preliminary data.</text>
</comment>
<dbReference type="GO" id="GO:0000381">
    <property type="term" value="P:regulation of alternative mRNA splicing, via spliceosome"/>
    <property type="evidence" value="ECO:0007669"/>
    <property type="project" value="TreeGrafter"/>
</dbReference>
<dbReference type="SUPFAM" id="SSF109905">
    <property type="entry name" value="Surp module (SWAP domain)"/>
    <property type="match status" value="1"/>
</dbReference>
<keyword evidence="5" id="KW-0508">mRNA splicing</keyword>
<dbReference type="EMBL" id="JAWIZZ010000031">
    <property type="protein sequence ID" value="KAK5781692.1"/>
    <property type="molecule type" value="Genomic_DNA"/>
</dbReference>
<feature type="region of interest" description="Disordered" evidence="7">
    <location>
        <begin position="243"/>
        <end position="271"/>
    </location>
</feature>
<name>A0AAN7WQI4_9SACH</name>
<keyword evidence="3" id="KW-0747">Spliceosome</keyword>
<gene>
    <name evidence="10" type="ORF">RI543_000878</name>
</gene>
<dbReference type="PANTHER" id="PTHR15316:SF1">
    <property type="entry name" value="SPLICING FACTOR 3A SUBUNIT 1"/>
    <property type="match status" value="1"/>
</dbReference>
<evidence type="ECO:0000259" key="8">
    <source>
        <dbReference type="Pfam" id="PF01805"/>
    </source>
</evidence>
<dbReference type="Pfam" id="PF12230">
    <property type="entry name" value="PRP21_like_P"/>
    <property type="match status" value="1"/>
</dbReference>
<dbReference type="GO" id="GO:0005686">
    <property type="term" value="C:U2 snRNP"/>
    <property type="evidence" value="ECO:0007669"/>
    <property type="project" value="TreeGrafter"/>
</dbReference>
<evidence type="ECO:0000256" key="5">
    <source>
        <dbReference type="ARBA" id="ARBA00023187"/>
    </source>
</evidence>
<keyword evidence="11" id="KW-1185">Reference proteome</keyword>
<feature type="compositionally biased region" description="Basic residues" evidence="7">
    <location>
        <begin position="245"/>
        <end position="256"/>
    </location>
</feature>
<accession>A0AAN7WQI4</accession>
<keyword evidence="2" id="KW-0507">mRNA processing</keyword>
<feature type="domain" description="Splicing factor 3A subunit 1 conserved" evidence="9">
    <location>
        <begin position="111"/>
        <end position="271"/>
    </location>
</feature>
<evidence type="ECO:0000256" key="7">
    <source>
        <dbReference type="SAM" id="MobiDB-lite"/>
    </source>
</evidence>
<dbReference type="InterPro" id="IPR045146">
    <property type="entry name" value="SF3A1"/>
</dbReference>
<dbReference type="GO" id="GO:0045292">
    <property type="term" value="P:mRNA cis splicing, via spliceosome"/>
    <property type="evidence" value="ECO:0007669"/>
    <property type="project" value="InterPro"/>
</dbReference>
<dbReference type="GO" id="GO:0003723">
    <property type="term" value="F:RNA binding"/>
    <property type="evidence" value="ECO:0007669"/>
    <property type="project" value="InterPro"/>
</dbReference>
<evidence type="ECO:0000256" key="1">
    <source>
        <dbReference type="ARBA" id="ARBA00004123"/>
    </source>
</evidence>
<organism evidence="10 11">
    <name type="scientific">Arxiozyma heterogenica</name>
    <dbReference type="NCBI Taxonomy" id="278026"/>
    <lineage>
        <taxon>Eukaryota</taxon>
        <taxon>Fungi</taxon>
        <taxon>Dikarya</taxon>
        <taxon>Ascomycota</taxon>
        <taxon>Saccharomycotina</taxon>
        <taxon>Saccharomycetes</taxon>
        <taxon>Saccharomycetales</taxon>
        <taxon>Saccharomycetaceae</taxon>
        <taxon>Arxiozyma</taxon>
    </lineage>
</organism>
<dbReference type="InterPro" id="IPR022030">
    <property type="entry name" value="SF3A1_dom"/>
</dbReference>
<evidence type="ECO:0000256" key="4">
    <source>
        <dbReference type="ARBA" id="ARBA00022737"/>
    </source>
</evidence>
<evidence type="ECO:0000256" key="2">
    <source>
        <dbReference type="ARBA" id="ARBA00022664"/>
    </source>
</evidence>
<reference evidence="11" key="1">
    <citation type="submission" date="2023-07" db="EMBL/GenBank/DDBJ databases">
        <title>A draft genome of Kazachstania heterogenica Y-27499.</title>
        <authorList>
            <person name="Donic C."/>
            <person name="Kralova J.S."/>
            <person name="Fidel L."/>
            <person name="Ben-Dor S."/>
            <person name="Jung S."/>
        </authorList>
    </citation>
    <scope>NUCLEOTIDE SEQUENCE [LARGE SCALE GENOMIC DNA]</scope>
    <source>
        <strain evidence="11">Y27499</strain>
    </source>
</reference>
<evidence type="ECO:0000256" key="6">
    <source>
        <dbReference type="ARBA" id="ARBA00023242"/>
    </source>
</evidence>
<dbReference type="GO" id="GO:0071004">
    <property type="term" value="C:U2-type prespliceosome"/>
    <property type="evidence" value="ECO:0007669"/>
    <property type="project" value="TreeGrafter"/>
</dbReference>
<protein>
    <submittedName>
        <fullName evidence="10">Uncharacterized protein</fullName>
    </submittedName>
</protein>
<dbReference type="PANTHER" id="PTHR15316">
    <property type="entry name" value="SPLICEOSOME ASSOCIATED PROTEIN 114/SWAP SPLICING FACTOR-RELATED"/>
    <property type="match status" value="1"/>
</dbReference>